<proteinExistence type="predicted"/>
<accession>A0A4C1UIJ9</accession>
<dbReference type="EMBL" id="BGZK01000172">
    <property type="protein sequence ID" value="GBP25766.1"/>
    <property type="molecule type" value="Genomic_DNA"/>
</dbReference>
<dbReference type="Proteomes" id="UP000299102">
    <property type="component" value="Unassembled WGS sequence"/>
</dbReference>
<evidence type="ECO:0000313" key="1">
    <source>
        <dbReference type="EMBL" id="GBP25766.1"/>
    </source>
</evidence>
<sequence>MYAIRINSDGPSLRAIGAIGEARVSYVSDRHPAGRYADPWGSAAKPFMRGLDRGLSDKGDDLRSGSYLFQTLSVAVQCGNGAKLMETFRQS</sequence>
<protein>
    <submittedName>
        <fullName evidence="1">Uncharacterized protein</fullName>
    </submittedName>
</protein>
<comment type="caution">
    <text evidence="1">The sequence shown here is derived from an EMBL/GenBank/DDBJ whole genome shotgun (WGS) entry which is preliminary data.</text>
</comment>
<reference evidence="1 2" key="1">
    <citation type="journal article" date="2019" name="Commun. Biol.">
        <title>The bagworm genome reveals a unique fibroin gene that provides high tensile strength.</title>
        <authorList>
            <person name="Kono N."/>
            <person name="Nakamura H."/>
            <person name="Ohtoshi R."/>
            <person name="Tomita M."/>
            <person name="Numata K."/>
            <person name="Arakawa K."/>
        </authorList>
    </citation>
    <scope>NUCLEOTIDE SEQUENCE [LARGE SCALE GENOMIC DNA]</scope>
</reference>
<organism evidence="1 2">
    <name type="scientific">Eumeta variegata</name>
    <name type="common">Bagworm moth</name>
    <name type="synonym">Eumeta japonica</name>
    <dbReference type="NCBI Taxonomy" id="151549"/>
    <lineage>
        <taxon>Eukaryota</taxon>
        <taxon>Metazoa</taxon>
        <taxon>Ecdysozoa</taxon>
        <taxon>Arthropoda</taxon>
        <taxon>Hexapoda</taxon>
        <taxon>Insecta</taxon>
        <taxon>Pterygota</taxon>
        <taxon>Neoptera</taxon>
        <taxon>Endopterygota</taxon>
        <taxon>Lepidoptera</taxon>
        <taxon>Glossata</taxon>
        <taxon>Ditrysia</taxon>
        <taxon>Tineoidea</taxon>
        <taxon>Psychidae</taxon>
        <taxon>Oiketicinae</taxon>
        <taxon>Eumeta</taxon>
    </lineage>
</organism>
<evidence type="ECO:0000313" key="2">
    <source>
        <dbReference type="Proteomes" id="UP000299102"/>
    </source>
</evidence>
<dbReference type="AlphaFoldDB" id="A0A4C1UIJ9"/>
<keyword evidence="2" id="KW-1185">Reference proteome</keyword>
<dbReference type="OrthoDB" id="2016582at2759"/>
<name>A0A4C1UIJ9_EUMVA</name>
<gene>
    <name evidence="1" type="ORF">EVAR_94783_1</name>
</gene>